<evidence type="ECO:0008006" key="4">
    <source>
        <dbReference type="Google" id="ProtNLM"/>
    </source>
</evidence>
<evidence type="ECO:0000313" key="2">
    <source>
        <dbReference type="EMBL" id="KAA5538227.1"/>
    </source>
</evidence>
<keyword evidence="1" id="KW-0732">Signal</keyword>
<dbReference type="Proteomes" id="UP000325141">
    <property type="component" value="Unassembled WGS sequence"/>
</dbReference>
<comment type="caution">
    <text evidence="2">The sequence shown here is derived from an EMBL/GenBank/DDBJ whole genome shotgun (WGS) entry which is preliminary data.</text>
</comment>
<gene>
    <name evidence="2" type="ORF">F0460_01090</name>
</gene>
<dbReference type="RefSeq" id="WP_150009468.1">
    <property type="nucleotide sequence ID" value="NZ_VWSG01000001.1"/>
</dbReference>
<evidence type="ECO:0000256" key="1">
    <source>
        <dbReference type="SAM" id="SignalP"/>
    </source>
</evidence>
<protein>
    <recommendedName>
        <fullName evidence="4">TonB C-terminal domain-containing protein</fullName>
    </recommendedName>
</protein>
<feature type="signal peptide" evidence="1">
    <location>
        <begin position="1"/>
        <end position="19"/>
    </location>
</feature>
<proteinExistence type="predicted"/>
<organism evidence="2 3">
    <name type="scientific">Paenimyroides baculatum</name>
    <dbReference type="NCBI Taxonomy" id="2608000"/>
    <lineage>
        <taxon>Bacteria</taxon>
        <taxon>Pseudomonadati</taxon>
        <taxon>Bacteroidota</taxon>
        <taxon>Flavobacteriia</taxon>
        <taxon>Flavobacteriales</taxon>
        <taxon>Flavobacteriaceae</taxon>
        <taxon>Paenimyroides</taxon>
    </lineage>
</organism>
<dbReference type="AlphaFoldDB" id="A0A5M6CSL7"/>
<dbReference type="Gene3D" id="3.30.1150.10">
    <property type="match status" value="1"/>
</dbReference>
<feature type="chain" id="PRO_5024308996" description="TonB C-terminal domain-containing protein" evidence="1">
    <location>
        <begin position="20"/>
        <end position="285"/>
    </location>
</feature>
<sequence>MKILLIIIFTLFSSAKIQAQESIEDDEKVYKFVQKKAAPKQGISKFLQAFTNEFNSLVIPPKFDEISFKLKFVIEKNGMLSNIEIKENEHAYAYVEEIIRVLKKAPAWQPAENKGKIVRSVNVVPVKLRFPMRSVDKTLLEKAILERTVNTEFFEFECNCKLINSSTNQYNKVKEFAYNTTDNNVFYSITLKEILLTNTENHFDLIKADAEKQNATINEIDYKTYRALESNYIVNGNDSKFYNNTLYFIAGNYLITITVISTNEQISKFNFADLKQTFKLKIDKE</sequence>
<dbReference type="EMBL" id="VWSG01000001">
    <property type="protein sequence ID" value="KAA5538227.1"/>
    <property type="molecule type" value="Genomic_DNA"/>
</dbReference>
<accession>A0A5M6CSL7</accession>
<name>A0A5M6CSL7_9FLAO</name>
<keyword evidence="3" id="KW-1185">Reference proteome</keyword>
<reference evidence="2 3" key="1">
    <citation type="submission" date="2019-09" db="EMBL/GenBank/DDBJ databases">
        <title>Genome sequence and assembly of Flavobacterium sp.</title>
        <authorList>
            <person name="Chhetri G."/>
        </authorList>
    </citation>
    <scope>NUCLEOTIDE SEQUENCE [LARGE SCALE GENOMIC DNA]</scope>
    <source>
        <strain evidence="2 3">SNL9</strain>
    </source>
</reference>
<evidence type="ECO:0000313" key="3">
    <source>
        <dbReference type="Proteomes" id="UP000325141"/>
    </source>
</evidence>